<accession>A0A3D4VEJ5</accession>
<dbReference type="EMBL" id="DPIY01000011">
    <property type="protein sequence ID" value="HCT58767.1"/>
    <property type="molecule type" value="Genomic_DNA"/>
</dbReference>
<dbReference type="InterPro" id="IPR017853">
    <property type="entry name" value="GH"/>
</dbReference>
<proteinExistence type="predicted"/>
<reference evidence="3 4" key="1">
    <citation type="journal article" date="2018" name="Nat. Biotechnol.">
        <title>A standardized bacterial taxonomy based on genome phylogeny substantially revises the tree of life.</title>
        <authorList>
            <person name="Parks D.H."/>
            <person name="Chuvochina M."/>
            <person name="Waite D.W."/>
            <person name="Rinke C."/>
            <person name="Skarshewski A."/>
            <person name="Chaumeil P.A."/>
            <person name="Hugenholtz P."/>
        </authorList>
    </citation>
    <scope>NUCLEOTIDE SEQUENCE [LARGE SCALE GENOMIC DNA]</scope>
    <source>
        <strain evidence="3">UBA8844</strain>
    </source>
</reference>
<dbReference type="Proteomes" id="UP000264071">
    <property type="component" value="Unassembled WGS sequence"/>
</dbReference>
<sequence>MIGQDISSLSTITMPHRSVSRSEGVVNQPPRQLVRRLLFRTLPVAASLGLLACTDVDPTLNSSGIKVTLSQQDGHVVKLVDGTGRQLAGRPTDSLGLWTLDIGGDSARHTLAASQAKLFTINRKEGDTLVLEWREFPAPLAQLAVTARVSLRSDSTTAWSIALSGMDTVSVEQVHFPRLTGITVEEGAELAVPSWMGQRTRQPRTMLAGTDGKGKRLEFAYPGATSMQMVALSHPERGGMYFAADDTAAYRKSFSLWGEGGGDSTGYAMVHVLSDPGKNSNYAPSYHAIVGVVPGDWLSAVERYRAWGTKQYWARESRLHSGITPKWMTDAGAWEWNRGRSDVVLEPAAALQKDVGLPVNVFWHWWHHGPYDTSFPDYIPPREGAAPFTKAVAKAHAEGLHAIVYMNQRLWCTNTPSWTKDGAEQWAVRERDGTVRLETYNVFNPLPCATMNPYNEFWRNKYVGIADTVLNQYGIDGIYMDQAVLSLIDWSKGHGHPVGGGNYWMQGFRELAKSLRTRGGEGRGFAGEGGGESWMPDLDAFLTLQVSQERYMDPASGWEVIPMFQAAYHPYALTYGTYGSLTLPPYDDLWPKEKRPATAMQLLDEKFVRQFHLEQARMFVWGMQPTIANFLPDQLTARRREMDYFGKLARLRYGLRDFFQTGEFIRAPKVQVPEVDLLLSRISIYAARLGGPTEAHIKTPEVLSGAWKAADGRVAVALAGINLEAVEAVLTIDPAQLGVAAGARIVRHDSNGQQELGTLKAGSQELRVPVGVLEGLVLELIPPGK</sequence>
<evidence type="ECO:0000256" key="1">
    <source>
        <dbReference type="SAM" id="MobiDB-lite"/>
    </source>
</evidence>
<evidence type="ECO:0000313" key="3">
    <source>
        <dbReference type="EMBL" id="HCT58767.1"/>
    </source>
</evidence>
<gene>
    <name evidence="3" type="ORF">DGD08_16295</name>
</gene>
<dbReference type="Pfam" id="PF19773">
    <property type="entry name" value="DUF6259"/>
    <property type="match status" value="1"/>
</dbReference>
<dbReference type="InterPro" id="IPR046226">
    <property type="entry name" value="DUF6259"/>
</dbReference>
<protein>
    <recommendedName>
        <fullName evidence="2">DUF6259 domain-containing protein</fullName>
    </recommendedName>
</protein>
<dbReference type="Gene3D" id="3.20.20.80">
    <property type="entry name" value="Glycosidases"/>
    <property type="match status" value="1"/>
</dbReference>
<evidence type="ECO:0000313" key="4">
    <source>
        <dbReference type="Proteomes" id="UP000264071"/>
    </source>
</evidence>
<feature type="compositionally biased region" description="Polar residues" evidence="1">
    <location>
        <begin position="1"/>
        <end position="13"/>
    </location>
</feature>
<feature type="region of interest" description="Disordered" evidence="1">
    <location>
        <begin position="1"/>
        <end position="25"/>
    </location>
</feature>
<dbReference type="AlphaFoldDB" id="A0A3D4VEJ5"/>
<dbReference type="OMA" id="WYESARI"/>
<dbReference type="SUPFAM" id="SSF51445">
    <property type="entry name" value="(Trans)glycosidases"/>
    <property type="match status" value="1"/>
</dbReference>
<organism evidence="3 4">
    <name type="scientific">Gemmatimonas aurantiaca</name>
    <dbReference type="NCBI Taxonomy" id="173480"/>
    <lineage>
        <taxon>Bacteria</taxon>
        <taxon>Pseudomonadati</taxon>
        <taxon>Gemmatimonadota</taxon>
        <taxon>Gemmatimonadia</taxon>
        <taxon>Gemmatimonadales</taxon>
        <taxon>Gemmatimonadaceae</taxon>
        <taxon>Gemmatimonas</taxon>
    </lineage>
</organism>
<evidence type="ECO:0000259" key="2">
    <source>
        <dbReference type="Pfam" id="PF19773"/>
    </source>
</evidence>
<comment type="caution">
    <text evidence="3">The sequence shown here is derived from an EMBL/GenBank/DDBJ whole genome shotgun (WGS) entry which is preliminary data.</text>
</comment>
<feature type="domain" description="DUF6259" evidence="2">
    <location>
        <begin position="282"/>
        <end position="578"/>
    </location>
</feature>
<name>A0A3D4VEJ5_9BACT</name>